<accession>A0ABS2PD08</accession>
<organism evidence="1 2">
    <name type="scientific">Geomicrobium sediminis</name>
    <dbReference type="NCBI Taxonomy" id="1347788"/>
    <lineage>
        <taxon>Bacteria</taxon>
        <taxon>Bacillati</taxon>
        <taxon>Bacillota</taxon>
        <taxon>Bacilli</taxon>
        <taxon>Bacillales</taxon>
        <taxon>Geomicrobium</taxon>
    </lineage>
</organism>
<keyword evidence="2" id="KW-1185">Reference proteome</keyword>
<gene>
    <name evidence="1" type="ORF">JOD17_002413</name>
</gene>
<sequence length="63" mass="7741">MSSFKYELVNFTREGMELKNTWIRMSEQEKSMAMKDYPFDKPFEEVIDDLIRWRETLDKNDNL</sequence>
<name>A0ABS2PD08_9BACL</name>
<dbReference type="Proteomes" id="UP000741863">
    <property type="component" value="Unassembled WGS sequence"/>
</dbReference>
<evidence type="ECO:0000313" key="2">
    <source>
        <dbReference type="Proteomes" id="UP000741863"/>
    </source>
</evidence>
<reference evidence="1 2" key="1">
    <citation type="submission" date="2021-01" db="EMBL/GenBank/DDBJ databases">
        <title>Genomic Encyclopedia of Type Strains, Phase IV (KMG-IV): sequencing the most valuable type-strain genomes for metagenomic binning, comparative biology and taxonomic classification.</title>
        <authorList>
            <person name="Goeker M."/>
        </authorList>
    </citation>
    <scope>NUCLEOTIDE SEQUENCE [LARGE SCALE GENOMIC DNA]</scope>
    <source>
        <strain evidence="1 2">DSM 25540</strain>
    </source>
</reference>
<dbReference type="RefSeq" id="WP_204697936.1">
    <property type="nucleotide sequence ID" value="NZ_JAFBEC010000006.1"/>
</dbReference>
<protein>
    <submittedName>
        <fullName evidence="1">Uncharacterized protein</fullName>
    </submittedName>
</protein>
<evidence type="ECO:0000313" key="1">
    <source>
        <dbReference type="EMBL" id="MBM7633319.1"/>
    </source>
</evidence>
<dbReference type="EMBL" id="JAFBEC010000006">
    <property type="protein sequence ID" value="MBM7633319.1"/>
    <property type="molecule type" value="Genomic_DNA"/>
</dbReference>
<comment type="caution">
    <text evidence="1">The sequence shown here is derived from an EMBL/GenBank/DDBJ whole genome shotgun (WGS) entry which is preliminary data.</text>
</comment>
<proteinExistence type="predicted"/>